<name>A0AAE1B833_9GAST</name>
<keyword evidence="2" id="KW-1185">Reference proteome</keyword>
<dbReference type="EMBL" id="JAWDGP010000459">
    <property type="protein sequence ID" value="KAK3800397.1"/>
    <property type="molecule type" value="Genomic_DNA"/>
</dbReference>
<dbReference type="AlphaFoldDB" id="A0AAE1B833"/>
<sequence length="273" mass="30212">MALLKTDGLTWSRQGTFIILRGNMGSNTQKRLAPPVKKSKETKMQNVYDDTVTTVRGLLGSSPIPPGPCRYHRYSCKSRRERNFKGCRPCLSIMSAPQRPGTSLGFVARATFSPYRFLLSNYPSPPPTPFSKLLNSKFGLRGLTPLSRPKSLECPGVGVRLRHQSYSTGALALLRPIAGVHKVNLGGNDTRKSFLWQEWMATSRDQSSGNTPTDLVASPDYLGMGVLVFGDDPYWSICVAHLLLQNDVGFIGINGAKWMLRFYGNNQERKAIG</sequence>
<accession>A0AAE1B833</accession>
<comment type="caution">
    <text evidence="1">The sequence shown here is derived from an EMBL/GenBank/DDBJ whole genome shotgun (WGS) entry which is preliminary data.</text>
</comment>
<proteinExistence type="predicted"/>
<reference evidence="1" key="1">
    <citation type="journal article" date="2023" name="G3 (Bethesda)">
        <title>A reference genome for the long-term kleptoplast-retaining sea slug Elysia crispata morphotype clarki.</title>
        <authorList>
            <person name="Eastman K.E."/>
            <person name="Pendleton A.L."/>
            <person name="Shaikh M.A."/>
            <person name="Suttiyut T."/>
            <person name="Ogas R."/>
            <person name="Tomko P."/>
            <person name="Gavelis G."/>
            <person name="Widhalm J.R."/>
            <person name="Wisecaver J.H."/>
        </authorList>
    </citation>
    <scope>NUCLEOTIDE SEQUENCE</scope>
    <source>
        <strain evidence="1">ECLA1</strain>
    </source>
</reference>
<evidence type="ECO:0000313" key="2">
    <source>
        <dbReference type="Proteomes" id="UP001283361"/>
    </source>
</evidence>
<gene>
    <name evidence="1" type="ORF">RRG08_052780</name>
</gene>
<dbReference type="Proteomes" id="UP001283361">
    <property type="component" value="Unassembled WGS sequence"/>
</dbReference>
<protein>
    <submittedName>
        <fullName evidence="1">Uncharacterized protein</fullName>
    </submittedName>
</protein>
<organism evidence="1 2">
    <name type="scientific">Elysia crispata</name>
    <name type="common">lettuce slug</name>
    <dbReference type="NCBI Taxonomy" id="231223"/>
    <lineage>
        <taxon>Eukaryota</taxon>
        <taxon>Metazoa</taxon>
        <taxon>Spiralia</taxon>
        <taxon>Lophotrochozoa</taxon>
        <taxon>Mollusca</taxon>
        <taxon>Gastropoda</taxon>
        <taxon>Heterobranchia</taxon>
        <taxon>Euthyneura</taxon>
        <taxon>Panpulmonata</taxon>
        <taxon>Sacoglossa</taxon>
        <taxon>Placobranchoidea</taxon>
        <taxon>Plakobranchidae</taxon>
        <taxon>Elysia</taxon>
    </lineage>
</organism>
<evidence type="ECO:0000313" key="1">
    <source>
        <dbReference type="EMBL" id="KAK3800397.1"/>
    </source>
</evidence>